<dbReference type="InterPro" id="IPR006321">
    <property type="entry name" value="PilT/PilU"/>
</dbReference>
<dbReference type="GO" id="GO:0005524">
    <property type="term" value="F:ATP binding"/>
    <property type="evidence" value="ECO:0007669"/>
    <property type="project" value="InterPro"/>
</dbReference>
<evidence type="ECO:0000256" key="1">
    <source>
        <dbReference type="ARBA" id="ARBA00006611"/>
    </source>
</evidence>
<dbReference type="SUPFAM" id="SSF52540">
    <property type="entry name" value="P-loop containing nucleoside triphosphate hydrolases"/>
    <property type="match status" value="1"/>
</dbReference>
<dbReference type="EMBL" id="JACRSR010000001">
    <property type="protein sequence ID" value="MBC8531064.1"/>
    <property type="molecule type" value="Genomic_DNA"/>
</dbReference>
<dbReference type="PROSITE" id="PS00662">
    <property type="entry name" value="T2SP_E"/>
    <property type="match status" value="1"/>
</dbReference>
<dbReference type="Pfam" id="PF00437">
    <property type="entry name" value="T2SSE"/>
    <property type="match status" value="1"/>
</dbReference>
<dbReference type="PANTHER" id="PTHR30486">
    <property type="entry name" value="TWITCHING MOTILITY PROTEIN PILT"/>
    <property type="match status" value="1"/>
</dbReference>
<dbReference type="InterPro" id="IPR003593">
    <property type="entry name" value="AAA+_ATPase"/>
</dbReference>
<dbReference type="Gene3D" id="3.30.450.90">
    <property type="match status" value="1"/>
</dbReference>
<reference evidence="3" key="1">
    <citation type="submission" date="2020-08" db="EMBL/GenBank/DDBJ databases">
        <title>Genome public.</title>
        <authorList>
            <person name="Liu C."/>
            <person name="Sun Q."/>
        </authorList>
    </citation>
    <scope>NUCLEOTIDE SEQUENCE</scope>
    <source>
        <strain evidence="3">NSJ-53</strain>
    </source>
</reference>
<dbReference type="SMART" id="SM00382">
    <property type="entry name" value="AAA"/>
    <property type="match status" value="1"/>
</dbReference>
<dbReference type="InterPro" id="IPR050921">
    <property type="entry name" value="T4SS_GSP_E_ATPase"/>
</dbReference>
<proteinExistence type="inferred from homology"/>
<dbReference type="CDD" id="cd01131">
    <property type="entry name" value="PilT"/>
    <property type="match status" value="1"/>
</dbReference>
<sequence length="348" mass="37822">MTIDMLLFEARKRGCSDVHLTENMPAALRVNGKLAEDPIVPPDAVRGLIMSMLSDEQRKGLERGEDQDFAWQTENGARQRVNVYRHRLGLAAAIRLLTDHIPSLEELHLPPVVKTLADQPRGLILVTGPTGSGKSTTLAAMIDHISRTRSAHIMTVEDPIEYVFQPNRCIVHQREVGSTVSGFAAALRSALREDPDIILVGEMRDYETISTAVTAAETGHLVLSTLHTTSAAQTIDRIVDTCPAEGQRQMRTQLSALLRGVVTQQLVPLALGNGRAVATEILLGTDAVGNLIRENKCHQLATVMQSGAANGMQTLSGSLAALVRQGAISRDTAFQYAADPKDLRQYIQ</sequence>
<dbReference type="InterPro" id="IPR027417">
    <property type="entry name" value="P-loop_NTPase"/>
</dbReference>
<gene>
    <name evidence="3" type="ORF">H8696_04290</name>
</gene>
<dbReference type="NCBIfam" id="TIGR01420">
    <property type="entry name" value="pilT_fam"/>
    <property type="match status" value="1"/>
</dbReference>
<dbReference type="RefSeq" id="WP_249315127.1">
    <property type="nucleotide sequence ID" value="NZ_JACRSR010000001.1"/>
</dbReference>
<comment type="caution">
    <text evidence="3">The sequence shown here is derived from an EMBL/GenBank/DDBJ whole genome shotgun (WGS) entry which is preliminary data.</text>
</comment>
<comment type="similarity">
    <text evidence="1">Belongs to the GSP E family.</text>
</comment>
<dbReference type="InterPro" id="IPR001482">
    <property type="entry name" value="T2SS/T4SS_dom"/>
</dbReference>
<evidence type="ECO:0000313" key="3">
    <source>
        <dbReference type="EMBL" id="MBC8531064.1"/>
    </source>
</evidence>
<name>A0A926HNX0_9FIRM</name>
<keyword evidence="4" id="KW-1185">Reference proteome</keyword>
<dbReference type="Gene3D" id="3.40.50.300">
    <property type="entry name" value="P-loop containing nucleotide triphosphate hydrolases"/>
    <property type="match status" value="1"/>
</dbReference>
<evidence type="ECO:0000259" key="2">
    <source>
        <dbReference type="PROSITE" id="PS00662"/>
    </source>
</evidence>
<evidence type="ECO:0000313" key="4">
    <source>
        <dbReference type="Proteomes" id="UP000623172"/>
    </source>
</evidence>
<dbReference type="GO" id="GO:0016887">
    <property type="term" value="F:ATP hydrolysis activity"/>
    <property type="evidence" value="ECO:0007669"/>
    <property type="project" value="InterPro"/>
</dbReference>
<feature type="domain" description="Bacterial type II secretion system protein E" evidence="2">
    <location>
        <begin position="191"/>
        <end position="205"/>
    </location>
</feature>
<dbReference type="Proteomes" id="UP000623172">
    <property type="component" value="Unassembled WGS sequence"/>
</dbReference>
<dbReference type="AlphaFoldDB" id="A0A926HNX0"/>
<organism evidence="3 4">
    <name type="scientific">Gehongia tenuis</name>
    <dbReference type="NCBI Taxonomy" id="2763655"/>
    <lineage>
        <taxon>Bacteria</taxon>
        <taxon>Bacillati</taxon>
        <taxon>Bacillota</taxon>
        <taxon>Clostridia</taxon>
        <taxon>Christensenellales</taxon>
        <taxon>Christensenellaceae</taxon>
        <taxon>Gehongia</taxon>
    </lineage>
</organism>
<protein>
    <submittedName>
        <fullName evidence="3">Type IV pilus twitching motility protein PilT</fullName>
    </submittedName>
</protein>
<accession>A0A926HNX0</accession>